<evidence type="ECO:0000256" key="1">
    <source>
        <dbReference type="SAM" id="MobiDB-lite"/>
    </source>
</evidence>
<dbReference type="GO" id="GO:0005886">
    <property type="term" value="C:plasma membrane"/>
    <property type="evidence" value="ECO:0007669"/>
    <property type="project" value="TreeGrafter"/>
</dbReference>
<dbReference type="InterPro" id="IPR052894">
    <property type="entry name" value="AsmA-related"/>
</dbReference>
<evidence type="ECO:0000313" key="3">
    <source>
        <dbReference type="Proteomes" id="UP000199600"/>
    </source>
</evidence>
<protein>
    <recommendedName>
        <fullName evidence="4">DUF748 domain-containing protein</fullName>
    </recommendedName>
</protein>
<evidence type="ECO:0008006" key="4">
    <source>
        <dbReference type="Google" id="ProtNLM"/>
    </source>
</evidence>
<keyword evidence="3" id="KW-1185">Reference proteome</keyword>
<dbReference type="Proteomes" id="UP000199600">
    <property type="component" value="Unassembled WGS sequence"/>
</dbReference>
<reference evidence="2 3" key="1">
    <citation type="submission" date="2016-06" db="EMBL/GenBank/DDBJ databases">
        <authorList>
            <person name="Kjaerup R.B."/>
            <person name="Dalgaard T.S."/>
            <person name="Juul-Madsen H.R."/>
        </authorList>
    </citation>
    <scope>NUCLEOTIDE SEQUENCE [LARGE SCALE GENOMIC DNA]</scope>
    <source>
        <strain evidence="2">2</strain>
    </source>
</reference>
<dbReference type="Pfam" id="PF05359">
    <property type="entry name" value="DUF748"/>
    <property type="match status" value="2"/>
</dbReference>
<dbReference type="PANTHER" id="PTHR30441">
    <property type="entry name" value="DUF748 DOMAIN-CONTAINING PROTEIN"/>
    <property type="match status" value="1"/>
</dbReference>
<dbReference type="GO" id="GO:0090313">
    <property type="term" value="P:regulation of protein targeting to membrane"/>
    <property type="evidence" value="ECO:0007669"/>
    <property type="project" value="TreeGrafter"/>
</dbReference>
<organism evidence="2 3">
    <name type="scientific">Candidatus Propionivibrio aalborgensis</name>
    <dbReference type="NCBI Taxonomy" id="1860101"/>
    <lineage>
        <taxon>Bacteria</taxon>
        <taxon>Pseudomonadati</taxon>
        <taxon>Pseudomonadota</taxon>
        <taxon>Betaproteobacteria</taxon>
        <taxon>Rhodocyclales</taxon>
        <taxon>Rhodocyclaceae</taxon>
        <taxon>Propionivibrio</taxon>
    </lineage>
</organism>
<sequence>MRRVLLSKPVCATVLLFALYLIFGFFALPAIVKWQIEKQVPEKLGHPISVGEVRCNPLLLTFEVGDLVLSNTEGSPILSFKRLQIDFAMRSVVDQAWTFSLASLEAPVARLNFDKEGRHSFSALLERLIADEPESQDSPLPRFVVSRLSLSDGRLEISDEFLDEPLVAHIEPLSVDISNLSSLHAQPAHYRLSVRTRLGETLDASGELTLDPFASNGEVALGNLKAVTLAASLSRLFRLDSLAGNISAAASYDLALDQNGAIAGTVHDVALEIAEFSLSAPGVPSPLLAFEAFALKQGRVDLAAHQISLASVSLTKGRVAAVQDDHGNVDWVRLVLPASAAAAFEPPPTNAVSESAHKEANATATTLAKPWRISATDAEVSEMALSFSDAANKLKVQLASVSLDTAPSAEFGPAGLSFVLNHPRLTISGAQLKSGSDSLGVSEVVIEAGQTRFVAADTQLKLGIDEPHSTLSAVQLQLGGDTMEIGRSEIASDTLSLTQDGGDTRIEATVVRTALSNFQAQRNTNRINVRDASFATRSISFANGVDARFDDVTLKLKSADVAALDPPAGTGGASAADFGAKSLRIAFADGPLDVTGDGLSASLSDAVMRSPDDASEMLRLSSVALSGGVFKLEDRLMTAESLVLANGKTRIGLDAQGNFAGLNVSRKALEMADPDAQPDTARTTAQSRQEQARAWRLALKSAKAADIAVGFEDHRLTPPMTLGLNVLRGEAKDFSTSSASPMSLDIKARLDSGGDIAASGNVHADGGTSDLKISLAGVELVPAQAYLSEFAKLKLVSGTLSGSGRLRYNNPTGSRLAYEGSVALDRLLLEEIQPKRTFLSWDSVASDDIVVTLEPNRLDIGELRVDRPSGRLIIAADQSVNLMDVLRQPNKNDATEEQKAIQVSGDKAPADEQQDDIQAQIVERDLFPFTIAFVRVSGGTLEFADQSLRPQFGTRMHELKGVITGIGSDPNHGAKVQLDARVDKYGSAKIRGQISILKPERFTEIDMTFRNLEMTSLSPYVAKFAGYSIASGRLAMDLQYRVKSGHLQGENKIVLKQVELGEKVESPQALDLPLELALAILKDSRGVIDVELPVSGDLNDPQFDYGAVIGKAIGNLLGSVILAPFKALGALFGSGDEKLDSIDFEPGSADIAPPERQKLGTVARALKARPSLTLIVPPTYAANMDTVALKSRAVRSEIVQRMGIELIRGEDPGPIDTSNPRVQHAIEEMFIQHYAPEVLSTLKRKALQSETMIGDPYVPAGESGPRDATQTGKPMSDPLPAFYQGLVDRLITEEAVSEEMLLQLAARRSDAIIAELVLTGGIPAARIVPGPLDKSAQANTMNESNGVNERAVTLRLQLEVSK</sequence>
<feature type="region of interest" description="Disordered" evidence="1">
    <location>
        <begin position="891"/>
        <end position="910"/>
    </location>
</feature>
<feature type="region of interest" description="Disordered" evidence="1">
    <location>
        <begin position="1255"/>
        <end position="1276"/>
    </location>
</feature>
<dbReference type="EMBL" id="FLQY01000157">
    <property type="protein sequence ID" value="SBT07814.1"/>
    <property type="molecule type" value="Genomic_DNA"/>
</dbReference>
<gene>
    <name evidence="2" type="ORF">PROAA_240002</name>
</gene>
<dbReference type="InterPro" id="IPR008023">
    <property type="entry name" value="DUF748"/>
</dbReference>
<accession>A0A1A8XRT2</accession>
<proteinExistence type="predicted"/>
<dbReference type="PANTHER" id="PTHR30441:SF8">
    <property type="entry name" value="DUF748 DOMAIN-CONTAINING PROTEIN"/>
    <property type="match status" value="1"/>
</dbReference>
<evidence type="ECO:0000313" key="2">
    <source>
        <dbReference type="EMBL" id="SBT07814.1"/>
    </source>
</evidence>
<name>A0A1A8XRT2_9RHOO</name>